<organism evidence="2 3">
    <name type="scientific">Streptosporangium canum</name>
    <dbReference type="NCBI Taxonomy" id="324952"/>
    <lineage>
        <taxon>Bacteria</taxon>
        <taxon>Bacillati</taxon>
        <taxon>Actinomycetota</taxon>
        <taxon>Actinomycetes</taxon>
        <taxon>Streptosporangiales</taxon>
        <taxon>Streptosporangiaceae</taxon>
        <taxon>Streptosporangium</taxon>
    </lineage>
</organism>
<feature type="region of interest" description="Disordered" evidence="1">
    <location>
        <begin position="159"/>
        <end position="245"/>
    </location>
</feature>
<feature type="compositionally biased region" description="Basic and acidic residues" evidence="1">
    <location>
        <begin position="194"/>
        <end position="217"/>
    </location>
</feature>
<dbReference type="EMBL" id="FOQY01000006">
    <property type="protein sequence ID" value="SFJ06966.1"/>
    <property type="molecule type" value="Genomic_DNA"/>
</dbReference>
<feature type="region of interest" description="Disordered" evidence="1">
    <location>
        <begin position="269"/>
        <end position="316"/>
    </location>
</feature>
<sequence>MEQRYPGAVVFHIRLVVRHPRADGLVEVGVLPAELVPDELSERLLVQAGRRAARLVVGSHELLARPGQVVAPFQGGGGQLHLRGADEGLVPIENRHYPAVPGRRVAGVVVAVQGVTHGILGVESGQPAVQVGVVQLGGVLGRIAVQAGLLEGGHRARAGAKVGQGSVKPGQQTGTGFALGRDVGVRPGALDIRPAGDRAAAHDDDRRPFDSRQRGDSLGEAGGGVPGDRVAPLRLGGGAPRRADADDVPVEAVGGGFLSAVQPLTLSRDAPGQGHGFADLTGEGGLDVDHPASLRASVRRQMRQGRGNLPRERGAT</sequence>
<gene>
    <name evidence="2" type="ORF">SAMN05216275_106183</name>
</gene>
<reference evidence="3" key="1">
    <citation type="submission" date="2016-10" db="EMBL/GenBank/DDBJ databases">
        <authorList>
            <person name="Varghese N."/>
            <person name="Submissions S."/>
        </authorList>
    </citation>
    <scope>NUCLEOTIDE SEQUENCE [LARGE SCALE GENOMIC DNA]</scope>
    <source>
        <strain evidence="3">CGMCC 4.2126</strain>
    </source>
</reference>
<evidence type="ECO:0000313" key="2">
    <source>
        <dbReference type="EMBL" id="SFJ06966.1"/>
    </source>
</evidence>
<dbReference type="AlphaFoldDB" id="A0A1I3NDW5"/>
<protein>
    <submittedName>
        <fullName evidence="2">Uncharacterized protein</fullName>
    </submittedName>
</protein>
<evidence type="ECO:0000313" key="3">
    <source>
        <dbReference type="Proteomes" id="UP000199111"/>
    </source>
</evidence>
<dbReference type="Proteomes" id="UP000199111">
    <property type="component" value="Unassembled WGS sequence"/>
</dbReference>
<accession>A0A1I3NDW5</accession>
<evidence type="ECO:0000256" key="1">
    <source>
        <dbReference type="SAM" id="MobiDB-lite"/>
    </source>
</evidence>
<keyword evidence="3" id="KW-1185">Reference proteome</keyword>
<name>A0A1I3NDW5_9ACTN</name>
<proteinExistence type="predicted"/>